<reference evidence="2 3" key="1">
    <citation type="submission" date="2024-02" db="EMBL/GenBank/DDBJ databases">
        <title>Herpetosiphon gulosus NBRC 112829.</title>
        <authorList>
            <person name="Ichikawa N."/>
            <person name="Katano-Makiyama Y."/>
            <person name="Hidaka K."/>
        </authorList>
    </citation>
    <scope>NUCLEOTIDE SEQUENCE [LARGE SCALE GENOMIC DNA]</scope>
    <source>
        <strain evidence="2 3">NBRC 112829</strain>
    </source>
</reference>
<organism evidence="2 3">
    <name type="scientific">Herpetosiphon gulosus</name>
    <dbReference type="NCBI Taxonomy" id="1973496"/>
    <lineage>
        <taxon>Bacteria</taxon>
        <taxon>Bacillati</taxon>
        <taxon>Chloroflexota</taxon>
        <taxon>Chloroflexia</taxon>
        <taxon>Herpetosiphonales</taxon>
        <taxon>Herpetosiphonaceae</taxon>
        <taxon>Herpetosiphon</taxon>
    </lineage>
</organism>
<dbReference type="Proteomes" id="UP001428290">
    <property type="component" value="Unassembled WGS sequence"/>
</dbReference>
<proteinExistence type="predicted"/>
<protein>
    <recommendedName>
        <fullName evidence="1">Tetrapyrrole biosynthesis uroporphyrinogen III synthase domain-containing protein</fullName>
    </recommendedName>
</protein>
<dbReference type="SUPFAM" id="SSF69618">
    <property type="entry name" value="HemD-like"/>
    <property type="match status" value="1"/>
</dbReference>
<accession>A0ABP9WTS2</accession>
<evidence type="ECO:0000259" key="1">
    <source>
        <dbReference type="Pfam" id="PF02602"/>
    </source>
</evidence>
<dbReference type="Pfam" id="PF02602">
    <property type="entry name" value="HEM4"/>
    <property type="match status" value="1"/>
</dbReference>
<sequence length="266" mass="29307">MTMHTPLTGKRIVLTRAREQMTEFAQLLAAHGAETLYCSAIQTLPPDNWQTFDRALSQIEGFDWMIASSTNAVRAFFERYGVLGLPCNALDQLKIAAIGKATAKLLTDFGHAPDFVPHAYVAEQFLVEFQDIAGQRIFLPQADIARPLLREALIERGAEVTAVVAYRTVPDPQVVELAELLRQQQVDVVTFTSSSTVRYTIEALHAAGMRNSQEFLNQTIIATIGPITSQTALDVGLRVDIEAAEHSTQGLVEALLEWAKAEKELA</sequence>
<dbReference type="InterPro" id="IPR039793">
    <property type="entry name" value="UROS/Hem4"/>
</dbReference>
<dbReference type="EMBL" id="BAABRU010000001">
    <property type="protein sequence ID" value="GAA5526509.1"/>
    <property type="molecule type" value="Genomic_DNA"/>
</dbReference>
<comment type="caution">
    <text evidence="2">The sequence shown here is derived from an EMBL/GenBank/DDBJ whole genome shotgun (WGS) entry which is preliminary data.</text>
</comment>
<dbReference type="RefSeq" id="WP_345720151.1">
    <property type="nucleotide sequence ID" value="NZ_BAABRU010000001.1"/>
</dbReference>
<gene>
    <name evidence="2" type="ORF">Hgul01_00282</name>
</gene>
<name>A0ABP9WTS2_9CHLR</name>
<dbReference type="InterPro" id="IPR036108">
    <property type="entry name" value="4pyrrol_syn_uPrphyn_synt_sf"/>
</dbReference>
<dbReference type="PANTHER" id="PTHR40082:SF1">
    <property type="entry name" value="BLR5956 PROTEIN"/>
    <property type="match status" value="1"/>
</dbReference>
<evidence type="ECO:0000313" key="2">
    <source>
        <dbReference type="EMBL" id="GAA5526509.1"/>
    </source>
</evidence>
<keyword evidence="3" id="KW-1185">Reference proteome</keyword>
<dbReference type="CDD" id="cd06578">
    <property type="entry name" value="HemD"/>
    <property type="match status" value="1"/>
</dbReference>
<dbReference type="Gene3D" id="3.40.50.10090">
    <property type="match status" value="2"/>
</dbReference>
<dbReference type="PANTHER" id="PTHR40082">
    <property type="entry name" value="BLR5956 PROTEIN"/>
    <property type="match status" value="1"/>
</dbReference>
<evidence type="ECO:0000313" key="3">
    <source>
        <dbReference type="Proteomes" id="UP001428290"/>
    </source>
</evidence>
<dbReference type="InterPro" id="IPR003754">
    <property type="entry name" value="4pyrrol_synth_uPrphyn_synth"/>
</dbReference>
<feature type="domain" description="Tetrapyrrole biosynthesis uroporphyrinogen III synthase" evidence="1">
    <location>
        <begin position="23"/>
        <end position="253"/>
    </location>
</feature>